<dbReference type="Proteomes" id="UP001465668">
    <property type="component" value="Unassembled WGS sequence"/>
</dbReference>
<organism evidence="1 2">
    <name type="scientific">Seiridium cardinale</name>
    <dbReference type="NCBI Taxonomy" id="138064"/>
    <lineage>
        <taxon>Eukaryota</taxon>
        <taxon>Fungi</taxon>
        <taxon>Dikarya</taxon>
        <taxon>Ascomycota</taxon>
        <taxon>Pezizomycotina</taxon>
        <taxon>Sordariomycetes</taxon>
        <taxon>Xylariomycetidae</taxon>
        <taxon>Amphisphaeriales</taxon>
        <taxon>Sporocadaceae</taxon>
        <taxon>Seiridium</taxon>
    </lineage>
</organism>
<dbReference type="Pfam" id="PF09351">
    <property type="entry name" value="DUF1993"/>
    <property type="match status" value="1"/>
</dbReference>
<dbReference type="PANTHER" id="PTHR36922">
    <property type="entry name" value="BLL2446 PROTEIN"/>
    <property type="match status" value="1"/>
</dbReference>
<gene>
    <name evidence="1" type="ORF">SCAR479_13839</name>
</gene>
<dbReference type="InterPro" id="IPR034660">
    <property type="entry name" value="DinB/YfiT-like"/>
</dbReference>
<dbReference type="EMBL" id="JARVKM010000122">
    <property type="protein sequence ID" value="KAK9769478.1"/>
    <property type="molecule type" value="Genomic_DNA"/>
</dbReference>
<reference evidence="1 2" key="1">
    <citation type="submission" date="2024-02" db="EMBL/GenBank/DDBJ databases">
        <title>First draft genome assembly of two strains of Seiridium cardinale.</title>
        <authorList>
            <person name="Emiliani G."/>
            <person name="Scali E."/>
        </authorList>
    </citation>
    <scope>NUCLEOTIDE SEQUENCE [LARGE SCALE GENOMIC DNA]</scope>
    <source>
        <strain evidence="1 2">BM-138-000479</strain>
    </source>
</reference>
<evidence type="ECO:0000313" key="2">
    <source>
        <dbReference type="Proteomes" id="UP001465668"/>
    </source>
</evidence>
<protein>
    <submittedName>
        <fullName evidence="1">Uncharacterized protein</fullName>
    </submittedName>
</protein>
<sequence>MTSLYDVSIPVMTTVVNTLSKILKKGEQYAKENNIPEADLLDSRIYEDMFPLASQVLMVVSTTRKAIDKLTGSTLPPVQVLDRSNGENLGKLHQFLEQTLRDLSAVNRETVEGKGNTEVIFNVGPHMVKKAMLAGFIHGYTVPSIYFHLNIAYAILRQNGVPLGKLEYLDAFIHKYFQDA</sequence>
<comment type="caution">
    <text evidence="1">The sequence shown here is derived from an EMBL/GenBank/DDBJ whole genome shotgun (WGS) entry which is preliminary data.</text>
</comment>
<dbReference type="SUPFAM" id="SSF109854">
    <property type="entry name" value="DinB/YfiT-like putative metalloenzymes"/>
    <property type="match status" value="1"/>
</dbReference>
<dbReference type="PANTHER" id="PTHR36922:SF1">
    <property type="entry name" value="DUF1993 DOMAIN-CONTAINING PROTEIN"/>
    <property type="match status" value="1"/>
</dbReference>
<keyword evidence="2" id="KW-1185">Reference proteome</keyword>
<accession>A0ABR2X6R4</accession>
<proteinExistence type="predicted"/>
<name>A0ABR2X6R4_9PEZI</name>
<dbReference type="InterPro" id="IPR018531">
    <property type="entry name" value="DUF1993"/>
</dbReference>
<evidence type="ECO:0000313" key="1">
    <source>
        <dbReference type="EMBL" id="KAK9769478.1"/>
    </source>
</evidence>
<dbReference type="Gene3D" id="1.20.120.450">
    <property type="entry name" value="dinb family like domain"/>
    <property type="match status" value="1"/>
</dbReference>